<reference evidence="2" key="1">
    <citation type="submission" date="2020-08" db="EMBL/GenBank/DDBJ databases">
        <title>Plant Genome Project.</title>
        <authorList>
            <person name="Zhang R.-G."/>
        </authorList>
    </citation>
    <scope>NUCLEOTIDE SEQUENCE</scope>
    <source>
        <strain evidence="2">WSP0</strain>
        <tissue evidence="2">Leaf</tissue>
    </source>
</reference>
<sequence length="79" mass="8574">MPKTNTTRHHQPNQQCTLAPNHLTNRAKGGSRNENDRRGRSPGMRIAAKPLGEPRRGPRTKSEGDRASSPPTAAVAPAR</sequence>
<feature type="compositionally biased region" description="Basic residues" evidence="1">
    <location>
        <begin position="1"/>
        <end position="11"/>
    </location>
</feature>
<evidence type="ECO:0000313" key="3">
    <source>
        <dbReference type="Proteomes" id="UP000823749"/>
    </source>
</evidence>
<feature type="compositionally biased region" description="Basic and acidic residues" evidence="1">
    <location>
        <begin position="52"/>
        <end position="66"/>
    </location>
</feature>
<dbReference type="AlphaFoldDB" id="A0AAV6KCG5"/>
<feature type="region of interest" description="Disordered" evidence="1">
    <location>
        <begin position="1"/>
        <end position="79"/>
    </location>
</feature>
<feature type="compositionally biased region" description="Polar residues" evidence="1">
    <location>
        <begin position="12"/>
        <end position="24"/>
    </location>
</feature>
<proteinExistence type="predicted"/>
<evidence type="ECO:0000313" key="2">
    <source>
        <dbReference type="EMBL" id="KAG5550195.1"/>
    </source>
</evidence>
<dbReference type="EMBL" id="JACTNZ010000005">
    <property type="protein sequence ID" value="KAG5550195.1"/>
    <property type="molecule type" value="Genomic_DNA"/>
</dbReference>
<gene>
    <name evidence="2" type="ORF">RHGRI_015225</name>
</gene>
<comment type="caution">
    <text evidence="2">The sequence shown here is derived from an EMBL/GenBank/DDBJ whole genome shotgun (WGS) entry which is preliminary data.</text>
</comment>
<name>A0AAV6KCG5_9ERIC</name>
<protein>
    <submittedName>
        <fullName evidence="2">Uncharacterized protein</fullName>
    </submittedName>
</protein>
<evidence type="ECO:0000256" key="1">
    <source>
        <dbReference type="SAM" id="MobiDB-lite"/>
    </source>
</evidence>
<feature type="compositionally biased region" description="Low complexity" evidence="1">
    <location>
        <begin position="67"/>
        <end position="79"/>
    </location>
</feature>
<dbReference type="Proteomes" id="UP000823749">
    <property type="component" value="Chromosome 5"/>
</dbReference>
<organism evidence="2 3">
    <name type="scientific">Rhododendron griersonianum</name>
    <dbReference type="NCBI Taxonomy" id="479676"/>
    <lineage>
        <taxon>Eukaryota</taxon>
        <taxon>Viridiplantae</taxon>
        <taxon>Streptophyta</taxon>
        <taxon>Embryophyta</taxon>
        <taxon>Tracheophyta</taxon>
        <taxon>Spermatophyta</taxon>
        <taxon>Magnoliopsida</taxon>
        <taxon>eudicotyledons</taxon>
        <taxon>Gunneridae</taxon>
        <taxon>Pentapetalae</taxon>
        <taxon>asterids</taxon>
        <taxon>Ericales</taxon>
        <taxon>Ericaceae</taxon>
        <taxon>Ericoideae</taxon>
        <taxon>Rhodoreae</taxon>
        <taxon>Rhododendron</taxon>
    </lineage>
</organism>
<accession>A0AAV6KCG5</accession>
<keyword evidence="3" id="KW-1185">Reference proteome</keyword>